<dbReference type="AlphaFoldDB" id="A0A9P6NSC6"/>
<dbReference type="OrthoDB" id="10271121at2759"/>
<gene>
    <name evidence="1" type="ORF">CROQUDRAFT_651135</name>
</gene>
<name>A0A9P6NSC6_9BASI</name>
<dbReference type="EMBL" id="MU167213">
    <property type="protein sequence ID" value="KAG0151333.1"/>
    <property type="molecule type" value="Genomic_DNA"/>
</dbReference>
<organism evidence="1 2">
    <name type="scientific">Cronartium quercuum f. sp. fusiforme G11</name>
    <dbReference type="NCBI Taxonomy" id="708437"/>
    <lineage>
        <taxon>Eukaryota</taxon>
        <taxon>Fungi</taxon>
        <taxon>Dikarya</taxon>
        <taxon>Basidiomycota</taxon>
        <taxon>Pucciniomycotina</taxon>
        <taxon>Pucciniomycetes</taxon>
        <taxon>Pucciniales</taxon>
        <taxon>Coleosporiaceae</taxon>
        <taxon>Cronartium</taxon>
    </lineage>
</organism>
<proteinExistence type="predicted"/>
<protein>
    <submittedName>
        <fullName evidence="1">Uncharacterized protein</fullName>
    </submittedName>
</protein>
<dbReference type="Proteomes" id="UP000886653">
    <property type="component" value="Unassembled WGS sequence"/>
</dbReference>
<evidence type="ECO:0000313" key="2">
    <source>
        <dbReference type="Proteomes" id="UP000886653"/>
    </source>
</evidence>
<sequence length="61" mass="6955">MAQISNTMESFGFHSKVKELVNCGKSANGTVHWTCPFCKLKSFTSWEALNRHTTNCWPKPH</sequence>
<evidence type="ECO:0000313" key="1">
    <source>
        <dbReference type="EMBL" id="KAG0151333.1"/>
    </source>
</evidence>
<accession>A0A9P6NSC6</accession>
<keyword evidence="2" id="KW-1185">Reference proteome</keyword>
<comment type="caution">
    <text evidence="1">The sequence shown here is derived from an EMBL/GenBank/DDBJ whole genome shotgun (WGS) entry which is preliminary data.</text>
</comment>
<reference evidence="1" key="1">
    <citation type="submission" date="2013-11" db="EMBL/GenBank/DDBJ databases">
        <title>Genome sequence of the fusiform rust pathogen reveals effectors for host alternation and coevolution with pine.</title>
        <authorList>
            <consortium name="DOE Joint Genome Institute"/>
            <person name="Smith K."/>
            <person name="Pendleton A."/>
            <person name="Kubisiak T."/>
            <person name="Anderson C."/>
            <person name="Salamov A."/>
            <person name="Aerts A."/>
            <person name="Riley R."/>
            <person name="Clum A."/>
            <person name="Lindquist E."/>
            <person name="Ence D."/>
            <person name="Campbell M."/>
            <person name="Kronenberg Z."/>
            <person name="Feau N."/>
            <person name="Dhillon B."/>
            <person name="Hamelin R."/>
            <person name="Burleigh J."/>
            <person name="Smith J."/>
            <person name="Yandell M."/>
            <person name="Nelson C."/>
            <person name="Grigoriev I."/>
            <person name="Davis J."/>
        </authorList>
    </citation>
    <scope>NUCLEOTIDE SEQUENCE</scope>
    <source>
        <strain evidence="1">G11</strain>
    </source>
</reference>